<dbReference type="Pfam" id="PF17851">
    <property type="entry name" value="GH43_C2"/>
    <property type="match status" value="1"/>
</dbReference>
<evidence type="ECO:0000259" key="8">
    <source>
        <dbReference type="Pfam" id="PF17851"/>
    </source>
</evidence>
<evidence type="ECO:0000256" key="2">
    <source>
        <dbReference type="ARBA" id="ARBA00022801"/>
    </source>
</evidence>
<dbReference type="PANTHER" id="PTHR42812">
    <property type="entry name" value="BETA-XYLOSIDASE"/>
    <property type="match status" value="1"/>
</dbReference>
<reference evidence="9 10" key="1">
    <citation type="submission" date="2018-08" db="EMBL/GenBank/DDBJ databases">
        <title>Mucilaginibacter sp. MYSH2.</title>
        <authorList>
            <person name="Seo T."/>
        </authorList>
    </citation>
    <scope>NUCLEOTIDE SEQUENCE [LARGE SCALE GENOMIC DNA]</scope>
    <source>
        <strain evidence="9 10">MYSH2</strain>
    </source>
</reference>
<evidence type="ECO:0000256" key="7">
    <source>
        <dbReference type="SAM" id="SignalP"/>
    </source>
</evidence>
<dbReference type="Pfam" id="PF04616">
    <property type="entry name" value="Glyco_hydro_43"/>
    <property type="match status" value="1"/>
</dbReference>
<evidence type="ECO:0000256" key="4">
    <source>
        <dbReference type="PIRSR" id="PIRSR606710-1"/>
    </source>
</evidence>
<dbReference type="SUPFAM" id="SSF75005">
    <property type="entry name" value="Arabinanase/levansucrase/invertase"/>
    <property type="match status" value="1"/>
</dbReference>
<dbReference type="Proteomes" id="UP000264217">
    <property type="component" value="Unassembled WGS sequence"/>
</dbReference>
<dbReference type="GO" id="GO:0005975">
    <property type="term" value="P:carbohydrate metabolic process"/>
    <property type="evidence" value="ECO:0007669"/>
    <property type="project" value="InterPro"/>
</dbReference>
<feature type="active site" description="Proton acceptor" evidence="4">
    <location>
        <position position="35"/>
    </location>
</feature>
<dbReference type="InterPro" id="IPR051795">
    <property type="entry name" value="Glycosyl_Hydrlase_43"/>
</dbReference>
<name>A0A372NX51_9SPHI</name>
<organism evidence="9 10">
    <name type="scientific">Mucilaginibacter conchicola</name>
    <dbReference type="NCBI Taxonomy" id="2303333"/>
    <lineage>
        <taxon>Bacteria</taxon>
        <taxon>Pseudomonadati</taxon>
        <taxon>Bacteroidota</taxon>
        <taxon>Sphingobacteriia</taxon>
        <taxon>Sphingobacteriales</taxon>
        <taxon>Sphingobacteriaceae</taxon>
        <taxon>Mucilaginibacter</taxon>
    </lineage>
</organism>
<evidence type="ECO:0000256" key="3">
    <source>
        <dbReference type="ARBA" id="ARBA00023295"/>
    </source>
</evidence>
<evidence type="ECO:0000256" key="1">
    <source>
        <dbReference type="ARBA" id="ARBA00009865"/>
    </source>
</evidence>
<dbReference type="Gene3D" id="2.60.120.200">
    <property type="match status" value="1"/>
</dbReference>
<dbReference type="CDD" id="cd08999">
    <property type="entry name" value="GH43_ABN-like"/>
    <property type="match status" value="1"/>
</dbReference>
<dbReference type="InterPro" id="IPR006710">
    <property type="entry name" value="Glyco_hydro_43"/>
</dbReference>
<gene>
    <name evidence="9" type="ORF">D0C36_00735</name>
</gene>
<comment type="caution">
    <text evidence="9">The sequence shown here is derived from an EMBL/GenBank/DDBJ whole genome shotgun (WGS) entry which is preliminary data.</text>
</comment>
<feature type="chain" id="PRO_5016794694" evidence="7">
    <location>
        <begin position="23"/>
        <end position="501"/>
    </location>
</feature>
<evidence type="ECO:0000256" key="6">
    <source>
        <dbReference type="RuleBase" id="RU361187"/>
    </source>
</evidence>
<evidence type="ECO:0000313" key="10">
    <source>
        <dbReference type="Proteomes" id="UP000264217"/>
    </source>
</evidence>
<dbReference type="InterPro" id="IPR023296">
    <property type="entry name" value="Glyco_hydro_beta-prop_sf"/>
</dbReference>
<dbReference type="OrthoDB" id="9801455at2"/>
<dbReference type="PANTHER" id="PTHR42812:SF5">
    <property type="entry name" value="ENDO-ARABINASE"/>
    <property type="match status" value="1"/>
</dbReference>
<protein>
    <submittedName>
        <fullName evidence="9">Beta-xylosidase</fullName>
    </submittedName>
</protein>
<keyword evidence="3 6" id="KW-0326">Glycosidase</keyword>
<feature type="site" description="Important for catalytic activity, responsible for pKa modulation of the active site Glu and correct orientation of both the proton donor and substrate" evidence="5">
    <location>
        <position position="142"/>
    </location>
</feature>
<keyword evidence="2 6" id="KW-0378">Hydrolase</keyword>
<dbReference type="GO" id="GO:0004553">
    <property type="term" value="F:hydrolase activity, hydrolyzing O-glycosyl compounds"/>
    <property type="evidence" value="ECO:0007669"/>
    <property type="project" value="InterPro"/>
</dbReference>
<feature type="active site" description="Proton donor" evidence="4">
    <location>
        <position position="197"/>
    </location>
</feature>
<dbReference type="EMBL" id="QWDC01000001">
    <property type="protein sequence ID" value="RFZ94117.1"/>
    <property type="molecule type" value="Genomic_DNA"/>
</dbReference>
<feature type="domain" description="Beta-xylosidase C-terminal Concanavalin A-like" evidence="8">
    <location>
        <begin position="318"/>
        <end position="460"/>
    </location>
</feature>
<dbReference type="RefSeq" id="WP_117389683.1">
    <property type="nucleotide sequence ID" value="NZ_QWDC01000001.1"/>
</dbReference>
<evidence type="ECO:0000313" key="9">
    <source>
        <dbReference type="EMBL" id="RFZ94117.1"/>
    </source>
</evidence>
<accession>A0A372NX51</accession>
<dbReference type="Gene3D" id="2.115.10.20">
    <property type="entry name" value="Glycosyl hydrolase domain, family 43"/>
    <property type="match status" value="1"/>
</dbReference>
<dbReference type="InterPro" id="IPR041542">
    <property type="entry name" value="GH43_C2"/>
</dbReference>
<comment type="similarity">
    <text evidence="1 6">Belongs to the glycosyl hydrolase 43 family.</text>
</comment>
<sequence>MRSLTKAIVVAAMFCCSVSAKAQTTAAAISGDFPDPSIIHTANGYYATGTSSEWAPHYPVYHSTDLKSWKQTGYVFDKAPDWTVGSFWAPEYYKIKDTYYIYYTARRKSDNISCIGVATSKYPDHGFTDHGVIIDHGKEAIDAFIYNDKGQLYITFKAYGLDNRPIELLAQKITPDGLKAYGETISLLKDDAKIGMEGQSFLKHGKYYYLFYSAGGCCGIGCSYHVKVARSTSFAGPYEKYEASELLKPAEGWKCSGHGTFTQDAQGKYYYILHAYNQRSEVFTGREGMLATLNWNGKNGWPTMKAIASKHAYPNIHDTFNAKKPALYWQYDFHNASPVVKQGNGKLSLSGTMLAGNKSGMMYGVRPMSDHFEMSTTVTNHNEASKGLAFYGTTKAVLGLTTSGNTVKYWLIKDGNTSLLDSATINANSPVELKFSMTPDRTCKAYYKQGKDEWKELATGNKVSISELPQWDRPQRVGLYFNGTPNEQAIFSRFDLVNKAD</sequence>
<keyword evidence="7" id="KW-0732">Signal</keyword>
<keyword evidence="10" id="KW-1185">Reference proteome</keyword>
<feature type="signal peptide" evidence="7">
    <location>
        <begin position="1"/>
        <end position="22"/>
    </location>
</feature>
<proteinExistence type="inferred from homology"/>
<evidence type="ECO:0000256" key="5">
    <source>
        <dbReference type="PIRSR" id="PIRSR606710-2"/>
    </source>
</evidence>
<dbReference type="AlphaFoldDB" id="A0A372NX51"/>